<name>A0A5E4M8A8_9HEMI</name>
<dbReference type="Pfam" id="PF04923">
    <property type="entry name" value="Ninjurin"/>
    <property type="match status" value="1"/>
</dbReference>
<dbReference type="GO" id="GO:0016020">
    <property type="term" value="C:membrane"/>
    <property type="evidence" value="ECO:0007669"/>
    <property type="project" value="UniProtKB-SubCell"/>
</dbReference>
<proteinExistence type="inferred from homology"/>
<feature type="transmembrane region" description="Helical" evidence="7">
    <location>
        <begin position="58"/>
        <end position="82"/>
    </location>
</feature>
<keyword evidence="4" id="KW-0130">Cell adhesion</keyword>
<keyword evidence="3 7" id="KW-0812">Transmembrane</keyword>
<sequence length="133" mass="14644">MSVGDLNLTMAKPLDVNRYATKKTIAQGMLDIALLTANANQLKYILQVGQKHEFYKPLLVLIATSIFLQVLVGGIFLVVGGLDIKKENDQRKCLILNDISVIMVFLITVINITISGFGFDVSSSMDTNLKKLN</sequence>
<feature type="transmembrane region" description="Helical" evidence="7">
    <location>
        <begin position="94"/>
        <end position="119"/>
    </location>
</feature>
<reference evidence="8 9" key="1">
    <citation type="submission" date="2019-08" db="EMBL/GenBank/DDBJ databases">
        <authorList>
            <person name="Alioto T."/>
            <person name="Alioto T."/>
            <person name="Gomez Garrido J."/>
        </authorList>
    </citation>
    <scope>NUCLEOTIDE SEQUENCE [LARGE SCALE GENOMIC DNA]</scope>
</reference>
<comment type="similarity">
    <text evidence="2">Belongs to the ninjurin family.</text>
</comment>
<dbReference type="InterPro" id="IPR007007">
    <property type="entry name" value="Ninjurin"/>
</dbReference>
<keyword evidence="6 7" id="KW-0472">Membrane</keyword>
<evidence type="ECO:0000256" key="6">
    <source>
        <dbReference type="ARBA" id="ARBA00023136"/>
    </source>
</evidence>
<evidence type="ECO:0000313" key="8">
    <source>
        <dbReference type="EMBL" id="VVC28450.1"/>
    </source>
</evidence>
<evidence type="ECO:0000256" key="5">
    <source>
        <dbReference type="ARBA" id="ARBA00022989"/>
    </source>
</evidence>
<dbReference type="Proteomes" id="UP000325440">
    <property type="component" value="Unassembled WGS sequence"/>
</dbReference>
<evidence type="ECO:0000256" key="2">
    <source>
        <dbReference type="ARBA" id="ARBA00008141"/>
    </source>
</evidence>
<dbReference type="PANTHER" id="PTHR12316">
    <property type="entry name" value="NINJURIN-RELATED"/>
    <property type="match status" value="1"/>
</dbReference>
<evidence type="ECO:0000313" key="9">
    <source>
        <dbReference type="Proteomes" id="UP000325440"/>
    </source>
</evidence>
<accession>A0A5E4M8A8</accession>
<gene>
    <name evidence="8" type="ORF">CINCED_3A015749</name>
</gene>
<evidence type="ECO:0000256" key="7">
    <source>
        <dbReference type="SAM" id="Phobius"/>
    </source>
</evidence>
<evidence type="ECO:0000256" key="4">
    <source>
        <dbReference type="ARBA" id="ARBA00022889"/>
    </source>
</evidence>
<dbReference type="OrthoDB" id="6114058at2759"/>
<dbReference type="GO" id="GO:0007155">
    <property type="term" value="P:cell adhesion"/>
    <property type="evidence" value="ECO:0007669"/>
    <property type="project" value="UniProtKB-KW"/>
</dbReference>
<protein>
    <submittedName>
        <fullName evidence="8">Ninjurin</fullName>
    </submittedName>
</protein>
<dbReference type="EMBL" id="CABPRJ010000481">
    <property type="protein sequence ID" value="VVC28450.1"/>
    <property type="molecule type" value="Genomic_DNA"/>
</dbReference>
<comment type="subcellular location">
    <subcellularLocation>
        <location evidence="1">Membrane</location>
        <topology evidence="1">Multi-pass membrane protein</topology>
    </subcellularLocation>
</comment>
<keyword evidence="5 7" id="KW-1133">Transmembrane helix</keyword>
<dbReference type="GO" id="GO:0042246">
    <property type="term" value="P:tissue regeneration"/>
    <property type="evidence" value="ECO:0007669"/>
    <property type="project" value="InterPro"/>
</dbReference>
<organism evidence="8 9">
    <name type="scientific">Cinara cedri</name>
    <dbReference type="NCBI Taxonomy" id="506608"/>
    <lineage>
        <taxon>Eukaryota</taxon>
        <taxon>Metazoa</taxon>
        <taxon>Ecdysozoa</taxon>
        <taxon>Arthropoda</taxon>
        <taxon>Hexapoda</taxon>
        <taxon>Insecta</taxon>
        <taxon>Pterygota</taxon>
        <taxon>Neoptera</taxon>
        <taxon>Paraneoptera</taxon>
        <taxon>Hemiptera</taxon>
        <taxon>Sternorrhyncha</taxon>
        <taxon>Aphidomorpha</taxon>
        <taxon>Aphidoidea</taxon>
        <taxon>Aphididae</taxon>
        <taxon>Lachninae</taxon>
        <taxon>Cinara</taxon>
    </lineage>
</organism>
<keyword evidence="9" id="KW-1185">Reference proteome</keyword>
<dbReference type="PANTHER" id="PTHR12316:SF17">
    <property type="entry name" value="NINJURIN C, ISOFORM D"/>
    <property type="match status" value="1"/>
</dbReference>
<evidence type="ECO:0000256" key="1">
    <source>
        <dbReference type="ARBA" id="ARBA00004141"/>
    </source>
</evidence>
<evidence type="ECO:0000256" key="3">
    <source>
        <dbReference type="ARBA" id="ARBA00022692"/>
    </source>
</evidence>
<dbReference type="AlphaFoldDB" id="A0A5E4M8A8"/>